<accession>A0AAW9DC01</accession>
<dbReference type="EMBL" id="JAUQUR010000007">
    <property type="protein sequence ID" value="MDX4069852.1"/>
    <property type="molecule type" value="Genomic_DNA"/>
</dbReference>
<dbReference type="AlphaFoldDB" id="A0AAW9DC01"/>
<evidence type="ECO:0008006" key="3">
    <source>
        <dbReference type="Google" id="ProtNLM"/>
    </source>
</evidence>
<evidence type="ECO:0000313" key="1">
    <source>
        <dbReference type="EMBL" id="MDX4069852.1"/>
    </source>
</evidence>
<gene>
    <name evidence="1" type="ORF">Q6A80_08980</name>
</gene>
<dbReference type="RefSeq" id="WP_319048383.1">
    <property type="nucleotide sequence ID" value="NZ_JAUQUR010000007.1"/>
</dbReference>
<name>A0AAW9DC01_9BACT</name>
<proteinExistence type="predicted"/>
<dbReference type="Gene3D" id="1.10.10.10">
    <property type="entry name" value="Winged helix-like DNA-binding domain superfamily/Winged helix DNA-binding domain"/>
    <property type="match status" value="1"/>
</dbReference>
<protein>
    <recommendedName>
        <fullName evidence="3">DUF4365 domain-containing protein</fullName>
    </recommendedName>
</protein>
<dbReference type="InterPro" id="IPR036388">
    <property type="entry name" value="WH-like_DNA-bd_sf"/>
</dbReference>
<reference evidence="1" key="1">
    <citation type="journal article" date="2023" name="Front. Microbiol.">
        <title>Genomic diversity and taxonomic marker for Arcobacter species.</title>
        <authorList>
            <person name="Zhou G."/>
            <person name="Gu Y."/>
            <person name="Wang H."/>
            <person name="Chen X."/>
            <person name="Zhang X."/>
            <person name="Shao Z."/>
            <person name="Yan X."/>
            <person name="Zhang J."/>
            <person name="Zhang M."/>
        </authorList>
    </citation>
    <scope>NUCLEOTIDE SEQUENCE</scope>
    <source>
        <strain evidence="1">BJSY19SF1-2</strain>
    </source>
</reference>
<dbReference type="Proteomes" id="UP001283691">
    <property type="component" value="Unassembled WGS sequence"/>
</dbReference>
<comment type="caution">
    <text evidence="1">The sequence shown here is derived from an EMBL/GenBank/DDBJ whole genome shotgun (WGS) entry which is preliminary data.</text>
</comment>
<evidence type="ECO:0000313" key="2">
    <source>
        <dbReference type="Proteomes" id="UP001283691"/>
    </source>
</evidence>
<sequence length="225" mass="27006">MPNKITNIQYNKGKKQDRVYVYIDNKYCASIRARTWEAFKLNIGDEISCEELKKQESFMWKNLYQNSWEEEKIRLEYVKAWLKKYISLIEVKITGFGADSNEIIEGHPEKKGEPDMTLFLKDTKTIVLFLEVTGTKYKRGNDYWVRPDKIDYIQQHKDKDIWIALHYEDDKKIIWLKPSLSKEYNYVEKNLKGAIEHYVVFNDESKEVKSSQFFKEYVENKIRNV</sequence>
<reference evidence="1" key="2">
    <citation type="submission" date="2023-07" db="EMBL/GenBank/DDBJ databases">
        <authorList>
            <person name="Zhang M."/>
            <person name="Zhou G."/>
        </authorList>
    </citation>
    <scope>NUCLEOTIDE SEQUENCE</scope>
    <source>
        <strain evidence="1">BJSY19SF1-2</strain>
    </source>
</reference>
<organism evidence="1 2">
    <name type="scientific">Aliarcobacter skirrowii</name>
    <dbReference type="NCBI Taxonomy" id="28200"/>
    <lineage>
        <taxon>Bacteria</taxon>
        <taxon>Pseudomonadati</taxon>
        <taxon>Campylobacterota</taxon>
        <taxon>Epsilonproteobacteria</taxon>
        <taxon>Campylobacterales</taxon>
        <taxon>Arcobacteraceae</taxon>
        <taxon>Aliarcobacter</taxon>
    </lineage>
</organism>